<dbReference type="EMBL" id="ML179657">
    <property type="protein sequence ID" value="THU83531.1"/>
    <property type="molecule type" value="Genomic_DNA"/>
</dbReference>
<reference evidence="1 2" key="1">
    <citation type="journal article" date="2019" name="Nat. Ecol. Evol.">
        <title>Megaphylogeny resolves global patterns of mushroom evolution.</title>
        <authorList>
            <person name="Varga T."/>
            <person name="Krizsan K."/>
            <person name="Foldi C."/>
            <person name="Dima B."/>
            <person name="Sanchez-Garcia M."/>
            <person name="Sanchez-Ramirez S."/>
            <person name="Szollosi G.J."/>
            <person name="Szarkandi J.G."/>
            <person name="Papp V."/>
            <person name="Albert L."/>
            <person name="Andreopoulos W."/>
            <person name="Angelini C."/>
            <person name="Antonin V."/>
            <person name="Barry K.W."/>
            <person name="Bougher N.L."/>
            <person name="Buchanan P."/>
            <person name="Buyck B."/>
            <person name="Bense V."/>
            <person name="Catcheside P."/>
            <person name="Chovatia M."/>
            <person name="Cooper J."/>
            <person name="Damon W."/>
            <person name="Desjardin D."/>
            <person name="Finy P."/>
            <person name="Geml J."/>
            <person name="Haridas S."/>
            <person name="Hughes K."/>
            <person name="Justo A."/>
            <person name="Karasinski D."/>
            <person name="Kautmanova I."/>
            <person name="Kiss B."/>
            <person name="Kocsube S."/>
            <person name="Kotiranta H."/>
            <person name="LaButti K.M."/>
            <person name="Lechner B.E."/>
            <person name="Liimatainen K."/>
            <person name="Lipzen A."/>
            <person name="Lukacs Z."/>
            <person name="Mihaltcheva S."/>
            <person name="Morgado L.N."/>
            <person name="Niskanen T."/>
            <person name="Noordeloos M.E."/>
            <person name="Ohm R.A."/>
            <person name="Ortiz-Santana B."/>
            <person name="Ovrebo C."/>
            <person name="Racz N."/>
            <person name="Riley R."/>
            <person name="Savchenko A."/>
            <person name="Shiryaev A."/>
            <person name="Soop K."/>
            <person name="Spirin V."/>
            <person name="Szebenyi C."/>
            <person name="Tomsovsky M."/>
            <person name="Tulloss R.E."/>
            <person name="Uehling J."/>
            <person name="Grigoriev I.V."/>
            <person name="Vagvolgyi C."/>
            <person name="Papp T."/>
            <person name="Martin F.M."/>
            <person name="Miettinen O."/>
            <person name="Hibbett D.S."/>
            <person name="Nagy L.G."/>
        </authorList>
    </citation>
    <scope>NUCLEOTIDE SEQUENCE [LARGE SCALE GENOMIC DNA]</scope>
    <source>
        <strain evidence="1 2">CBS 962.96</strain>
    </source>
</reference>
<accession>A0A4S8L554</accession>
<dbReference type="AlphaFoldDB" id="A0A4S8L554"/>
<name>A0A4S8L554_DENBC</name>
<proteinExistence type="predicted"/>
<protein>
    <submittedName>
        <fullName evidence="1">Uncharacterized protein</fullName>
    </submittedName>
</protein>
<evidence type="ECO:0000313" key="2">
    <source>
        <dbReference type="Proteomes" id="UP000297245"/>
    </source>
</evidence>
<gene>
    <name evidence="1" type="ORF">K435DRAFT_425634</name>
</gene>
<sequence>MSRSDGPVRTNWPFSVFDSFAARSADCSWGLFVLSSLHMDFPITASDLLSLLDRLPYLTKLKIIEPVYTRHSHTERLISDELLYGLCIGTETGPFREKPRPLDFSTSF</sequence>
<evidence type="ECO:0000313" key="1">
    <source>
        <dbReference type="EMBL" id="THU83531.1"/>
    </source>
</evidence>
<dbReference type="Proteomes" id="UP000297245">
    <property type="component" value="Unassembled WGS sequence"/>
</dbReference>
<keyword evidence="2" id="KW-1185">Reference proteome</keyword>
<organism evidence="1 2">
    <name type="scientific">Dendrothele bispora (strain CBS 962.96)</name>
    <dbReference type="NCBI Taxonomy" id="1314807"/>
    <lineage>
        <taxon>Eukaryota</taxon>
        <taxon>Fungi</taxon>
        <taxon>Dikarya</taxon>
        <taxon>Basidiomycota</taxon>
        <taxon>Agaricomycotina</taxon>
        <taxon>Agaricomycetes</taxon>
        <taxon>Agaricomycetidae</taxon>
        <taxon>Agaricales</taxon>
        <taxon>Agaricales incertae sedis</taxon>
        <taxon>Dendrothele</taxon>
    </lineage>
</organism>